<accession>A0ABT1XH53</accession>
<dbReference type="Gene3D" id="2.40.50.870">
    <property type="entry name" value="Protein of unknown function (DUF3299)"/>
    <property type="match status" value="1"/>
</dbReference>
<dbReference type="EMBL" id="JANKHG010000005">
    <property type="protein sequence ID" value="MCR2745429.1"/>
    <property type="molecule type" value="Genomic_DNA"/>
</dbReference>
<organism evidence="1 2">
    <name type="scientific">Limnobacter parvus</name>
    <dbReference type="NCBI Taxonomy" id="2939690"/>
    <lineage>
        <taxon>Bacteria</taxon>
        <taxon>Pseudomonadati</taxon>
        <taxon>Pseudomonadota</taxon>
        <taxon>Betaproteobacteria</taxon>
        <taxon>Burkholderiales</taxon>
        <taxon>Burkholderiaceae</taxon>
        <taxon>Limnobacter</taxon>
    </lineage>
</organism>
<proteinExistence type="predicted"/>
<protein>
    <submittedName>
        <fullName evidence="1">DUF3299 domain-containing protein</fullName>
    </submittedName>
</protein>
<sequence length="232" mass="25111">MKISKLIGLTVAVVVMTALGYGLAAWFLDSPAEQAKGATQLEQTLAQLSTDVSANGEYAVGDRLSGGSSSSESKKALEFDPAFPELQWDNLMPADWDPMAAFRGLNIAELQDNDPRAQEALDTMRKAWNDAPVNPEYTGKKVRIPGFAIPIEQSEKGVDELLLVPYFGACIHTPPPPANQIIHVKLSEPQPAVGAMQAYWVWGELTATKFSSEELGDAAYLLTATGIQPYED</sequence>
<dbReference type="RefSeq" id="WP_257510683.1">
    <property type="nucleotide sequence ID" value="NZ_JANKHG010000005.1"/>
</dbReference>
<comment type="caution">
    <text evidence="1">The sequence shown here is derived from an EMBL/GenBank/DDBJ whole genome shotgun (WGS) entry which is preliminary data.</text>
</comment>
<keyword evidence="2" id="KW-1185">Reference proteome</keyword>
<name>A0ABT1XH53_9BURK</name>
<reference evidence="1" key="1">
    <citation type="submission" date="2022-07" db="EMBL/GenBank/DDBJ databases">
        <authorList>
            <person name="Xamxidin M."/>
        </authorList>
    </citation>
    <scope>NUCLEOTIDE SEQUENCE</scope>
    <source>
        <strain evidence="1">YS8-69</strain>
    </source>
</reference>
<dbReference type="Proteomes" id="UP001165267">
    <property type="component" value="Unassembled WGS sequence"/>
</dbReference>
<dbReference type="InterPro" id="IPR021727">
    <property type="entry name" value="DUF3299"/>
</dbReference>
<dbReference type="Pfam" id="PF11736">
    <property type="entry name" value="DUF3299"/>
    <property type="match status" value="1"/>
</dbReference>
<evidence type="ECO:0000313" key="1">
    <source>
        <dbReference type="EMBL" id="MCR2745429.1"/>
    </source>
</evidence>
<evidence type="ECO:0000313" key="2">
    <source>
        <dbReference type="Proteomes" id="UP001165267"/>
    </source>
</evidence>
<gene>
    <name evidence="1" type="ORF">NSP04_02060</name>
</gene>